<organism evidence="12 13">
    <name type="scientific">Clostridium uliginosum</name>
    <dbReference type="NCBI Taxonomy" id="119641"/>
    <lineage>
        <taxon>Bacteria</taxon>
        <taxon>Bacillati</taxon>
        <taxon>Bacillota</taxon>
        <taxon>Clostridia</taxon>
        <taxon>Eubacteriales</taxon>
        <taxon>Clostridiaceae</taxon>
        <taxon>Clostridium</taxon>
    </lineage>
</organism>
<feature type="disulfide bond" description="Redox-active" evidence="10">
    <location>
        <begin position="30"/>
        <end position="33"/>
    </location>
</feature>
<dbReference type="CDD" id="cd02947">
    <property type="entry name" value="TRX_family"/>
    <property type="match status" value="1"/>
</dbReference>
<dbReference type="AlphaFoldDB" id="A0A1I1NRR3"/>
<dbReference type="Pfam" id="PF00085">
    <property type="entry name" value="Thioredoxin"/>
    <property type="match status" value="1"/>
</dbReference>
<evidence type="ECO:0000256" key="10">
    <source>
        <dbReference type="PIRSR" id="PIRSR000077-4"/>
    </source>
</evidence>
<dbReference type="GO" id="GO:0015035">
    <property type="term" value="F:protein-disulfide reductase activity"/>
    <property type="evidence" value="ECO:0007669"/>
    <property type="project" value="UniProtKB-UniRule"/>
</dbReference>
<feature type="site" description="Contributes to redox potential value" evidence="9">
    <location>
        <position position="32"/>
    </location>
</feature>
<feature type="domain" description="Thioredoxin" evidence="11">
    <location>
        <begin position="1"/>
        <end position="105"/>
    </location>
</feature>
<evidence type="ECO:0000256" key="5">
    <source>
        <dbReference type="ARBA" id="ARBA00023157"/>
    </source>
</evidence>
<dbReference type="InterPro" id="IPR005746">
    <property type="entry name" value="Thioredoxin"/>
</dbReference>
<dbReference type="PANTHER" id="PTHR45663">
    <property type="entry name" value="GEO12009P1"/>
    <property type="match status" value="1"/>
</dbReference>
<dbReference type="PANTHER" id="PTHR45663:SF11">
    <property type="entry name" value="GEO12009P1"/>
    <property type="match status" value="1"/>
</dbReference>
<protein>
    <recommendedName>
        <fullName evidence="2 7">Thioredoxin</fullName>
    </recommendedName>
</protein>
<evidence type="ECO:0000256" key="3">
    <source>
        <dbReference type="ARBA" id="ARBA00022448"/>
    </source>
</evidence>
<accession>A0A1I1NRR3</accession>
<dbReference type="Gene3D" id="3.40.30.10">
    <property type="entry name" value="Glutaredoxin"/>
    <property type="match status" value="1"/>
</dbReference>
<dbReference type="Proteomes" id="UP000199263">
    <property type="component" value="Unassembled WGS sequence"/>
</dbReference>
<evidence type="ECO:0000256" key="6">
    <source>
        <dbReference type="ARBA" id="ARBA00023284"/>
    </source>
</evidence>
<sequence>MAKVINGNEFVNEVENTKGVVVVDFFADWCGPCKMLAPVFEGVSNNMGDKAKFFKIDVDESRNIAQKYKIAAVPTMIIFKDGVPVENLAGFMPEQNIVSKVKAYL</sequence>
<keyword evidence="3" id="KW-0813">Transport</keyword>
<evidence type="ECO:0000256" key="9">
    <source>
        <dbReference type="PIRSR" id="PIRSR000077-1"/>
    </source>
</evidence>
<feature type="site" description="Contributes to redox potential value" evidence="9">
    <location>
        <position position="31"/>
    </location>
</feature>
<keyword evidence="4" id="KW-0249">Electron transport</keyword>
<keyword evidence="6 10" id="KW-0676">Redox-active center</keyword>
<dbReference type="STRING" id="119641.SAMN05421842_11654"/>
<dbReference type="SUPFAM" id="SSF52833">
    <property type="entry name" value="Thioredoxin-like"/>
    <property type="match status" value="1"/>
</dbReference>
<dbReference type="PROSITE" id="PS51352">
    <property type="entry name" value="THIOREDOXIN_2"/>
    <property type="match status" value="1"/>
</dbReference>
<comment type="similarity">
    <text evidence="1 8">Belongs to the thioredoxin family.</text>
</comment>
<dbReference type="InterPro" id="IPR017937">
    <property type="entry name" value="Thioredoxin_CS"/>
</dbReference>
<dbReference type="GO" id="GO:0005829">
    <property type="term" value="C:cytosol"/>
    <property type="evidence" value="ECO:0007669"/>
    <property type="project" value="TreeGrafter"/>
</dbReference>
<dbReference type="FunFam" id="3.40.30.10:FF:000001">
    <property type="entry name" value="Thioredoxin"/>
    <property type="match status" value="1"/>
</dbReference>
<dbReference type="PRINTS" id="PR00421">
    <property type="entry name" value="THIOREDOXIN"/>
</dbReference>
<dbReference type="PIRSF" id="PIRSF000077">
    <property type="entry name" value="Thioredoxin"/>
    <property type="match status" value="1"/>
</dbReference>
<feature type="active site" description="Nucleophile" evidence="9">
    <location>
        <position position="30"/>
    </location>
</feature>
<evidence type="ECO:0000256" key="2">
    <source>
        <dbReference type="ARBA" id="ARBA00020570"/>
    </source>
</evidence>
<dbReference type="RefSeq" id="WP_090091716.1">
    <property type="nucleotide sequence ID" value="NZ_FOMG01000016.1"/>
</dbReference>
<dbReference type="EMBL" id="FOMG01000016">
    <property type="protein sequence ID" value="SFD00115.1"/>
    <property type="molecule type" value="Genomic_DNA"/>
</dbReference>
<proteinExistence type="inferred from homology"/>
<keyword evidence="5 10" id="KW-1015">Disulfide bond</keyword>
<reference evidence="12 13" key="1">
    <citation type="submission" date="2016-10" db="EMBL/GenBank/DDBJ databases">
        <authorList>
            <person name="de Groot N.N."/>
        </authorList>
    </citation>
    <scope>NUCLEOTIDE SEQUENCE [LARGE SCALE GENOMIC DNA]</scope>
    <source>
        <strain evidence="12 13">DSM 12992</strain>
    </source>
</reference>
<evidence type="ECO:0000256" key="1">
    <source>
        <dbReference type="ARBA" id="ARBA00008987"/>
    </source>
</evidence>
<evidence type="ECO:0000313" key="12">
    <source>
        <dbReference type="EMBL" id="SFD00115.1"/>
    </source>
</evidence>
<feature type="active site" description="Nucleophile" evidence="9">
    <location>
        <position position="33"/>
    </location>
</feature>
<dbReference type="GO" id="GO:0045454">
    <property type="term" value="P:cell redox homeostasis"/>
    <property type="evidence" value="ECO:0007669"/>
    <property type="project" value="TreeGrafter"/>
</dbReference>
<evidence type="ECO:0000313" key="13">
    <source>
        <dbReference type="Proteomes" id="UP000199263"/>
    </source>
</evidence>
<dbReference type="NCBIfam" id="TIGR01068">
    <property type="entry name" value="thioredoxin"/>
    <property type="match status" value="1"/>
</dbReference>
<dbReference type="OrthoDB" id="9790390at2"/>
<dbReference type="PROSITE" id="PS00194">
    <property type="entry name" value="THIOREDOXIN_1"/>
    <property type="match status" value="1"/>
</dbReference>
<feature type="site" description="Deprotonates C-terminal active site Cys" evidence="9">
    <location>
        <position position="24"/>
    </location>
</feature>
<gene>
    <name evidence="12" type="ORF">SAMN05421842_11654</name>
</gene>
<evidence type="ECO:0000256" key="4">
    <source>
        <dbReference type="ARBA" id="ARBA00022982"/>
    </source>
</evidence>
<name>A0A1I1NRR3_9CLOT</name>
<dbReference type="InterPro" id="IPR036249">
    <property type="entry name" value="Thioredoxin-like_sf"/>
</dbReference>
<evidence type="ECO:0000256" key="7">
    <source>
        <dbReference type="NCBIfam" id="TIGR01068"/>
    </source>
</evidence>
<evidence type="ECO:0000256" key="8">
    <source>
        <dbReference type="PIRNR" id="PIRNR000077"/>
    </source>
</evidence>
<evidence type="ECO:0000259" key="11">
    <source>
        <dbReference type="PROSITE" id="PS51352"/>
    </source>
</evidence>
<dbReference type="InterPro" id="IPR013766">
    <property type="entry name" value="Thioredoxin_domain"/>
</dbReference>
<keyword evidence="13" id="KW-1185">Reference proteome</keyword>